<dbReference type="GeneID" id="106808921"/>
<sequence length="854" mass="97220">MEEEEADSSDIDVLMSDDETTFTTEWELRLSRKKKRWLQKEAQVRREMKKAKLSSTGAEIQGVFQASSQEKEAVRQIFSTSAASGILTNDLVKIMESEEVTGISAEPIDDNIYQWCVKFSKFITISDLSKDLVQVQENFGYDYIQLQLDFAIDLYPFYPPLLKVIRPRLQGSMMQRVTNMELLKLSFWNPAKDMITVLQEIKSFLEHWARLDCKCERNDYKKYPLGAYVDIEHHLLRLALVSEVCPRANTKYQLQTPVPPTKPSTSKEDAADPLSPKPLWKKVGCFSFVSQQKDYWAAGTGYGHARRSGWDVGAYLAAQKEKDKQIESVLQKLHQELKRFNSIDINVLKVTIKANVSDRKSDAQPTVSRMALVEPKPSVSHSDSYDFVDPVEDMFNIIEGSALVPFMELYLKADSFMEICRHTSLYKAILDIIREICAQPQLIPVLCQLSNQSADESLYHLLHRLKEKASSLLQQLAKTHANGSVPKPTKKPGSGSPRPPKHREKHGPVFVDWEMLGNVTEKTAEERLARDFVTIYRDMQDALQKHGFLAPSGESQMSSSNNSEEVEGVEMQVENEVNLQSPEEQLATKYKRALRPLQFDSHETELEKPRAHNYATLFTKTAPPNPAQVMRIAQELLSLSTSLPLDLESAIFVRTDDDKINMMRALIIGPEGTPYSGGCFQFDIFFPATYPKVPPYVNLLTTGNNSVRFNPNLYNCGKVCLSLLGTWEGQQGEQWNSEQSSLLQVLISIQSMIFVAEPFFNEPGYEQEIGSEAGRKHSAEYNHEVQINTVKWAMVHQMSNPSPGFEEVIKTHFRLKKDRILQEVEGWYATNKSSRLERQLQNLKSELAKFNVIE</sequence>
<accession>A0ABM1E555</accession>
<evidence type="ECO:0000313" key="6">
    <source>
        <dbReference type="RefSeq" id="XP_014667326.1"/>
    </source>
</evidence>
<dbReference type="PROSITE" id="PS50127">
    <property type="entry name" value="UBC_2"/>
    <property type="match status" value="1"/>
</dbReference>
<reference evidence="6" key="1">
    <citation type="submission" date="2025-08" db="UniProtKB">
        <authorList>
            <consortium name="RefSeq"/>
        </authorList>
    </citation>
    <scope>IDENTIFICATION</scope>
</reference>
<protein>
    <submittedName>
        <fullName evidence="6">Baculoviral IAP repeat-containing protein 6-like</fullName>
    </submittedName>
</protein>
<feature type="compositionally biased region" description="Low complexity" evidence="3">
    <location>
        <begin position="483"/>
        <end position="496"/>
    </location>
</feature>
<name>A0ABM1E555_PRICU</name>
<gene>
    <name evidence="6" type="primary">LOC106808921</name>
</gene>
<evidence type="ECO:0000259" key="4">
    <source>
        <dbReference type="PROSITE" id="PS50127"/>
    </source>
</evidence>
<organism evidence="5 6">
    <name type="scientific">Priapulus caudatus</name>
    <name type="common">Priapulid worm</name>
    <dbReference type="NCBI Taxonomy" id="37621"/>
    <lineage>
        <taxon>Eukaryota</taxon>
        <taxon>Metazoa</taxon>
        <taxon>Ecdysozoa</taxon>
        <taxon>Scalidophora</taxon>
        <taxon>Priapulida</taxon>
        <taxon>Priapulimorpha</taxon>
        <taxon>Priapulimorphida</taxon>
        <taxon>Priapulidae</taxon>
        <taxon>Priapulus</taxon>
    </lineage>
</organism>
<feature type="region of interest" description="Disordered" evidence="3">
    <location>
        <begin position="252"/>
        <end position="273"/>
    </location>
</feature>
<dbReference type="Pfam" id="PF00179">
    <property type="entry name" value="UQ_con"/>
    <property type="match status" value="1"/>
</dbReference>
<dbReference type="PANTHER" id="PTHR46116:SF39">
    <property type="entry name" value="BACULOVIRAL IAP REPEAT-CONTAINING PROTEIN 6"/>
    <property type="match status" value="1"/>
</dbReference>
<dbReference type="CDD" id="cd23810">
    <property type="entry name" value="UBCc_BIRC6"/>
    <property type="match status" value="1"/>
</dbReference>
<dbReference type="Proteomes" id="UP000695022">
    <property type="component" value="Unplaced"/>
</dbReference>
<feature type="domain" description="UBC core" evidence="4">
    <location>
        <begin position="627"/>
        <end position="794"/>
    </location>
</feature>
<keyword evidence="2" id="KW-0833">Ubl conjugation pathway</keyword>
<dbReference type="PANTHER" id="PTHR46116">
    <property type="entry name" value="(E3-INDEPENDENT) E2 UBIQUITIN-CONJUGATING ENZYME"/>
    <property type="match status" value="1"/>
</dbReference>
<evidence type="ECO:0000313" key="5">
    <source>
        <dbReference type="Proteomes" id="UP000695022"/>
    </source>
</evidence>
<dbReference type="SMART" id="SM00212">
    <property type="entry name" value="UBCc"/>
    <property type="match status" value="1"/>
</dbReference>
<dbReference type="SUPFAM" id="SSF54495">
    <property type="entry name" value="UBC-like"/>
    <property type="match status" value="2"/>
</dbReference>
<keyword evidence="1" id="KW-0808">Transferase</keyword>
<keyword evidence="5" id="KW-1185">Reference proteome</keyword>
<dbReference type="Gene3D" id="3.10.110.10">
    <property type="entry name" value="Ubiquitin Conjugating Enzyme"/>
    <property type="match status" value="2"/>
</dbReference>
<dbReference type="InterPro" id="IPR016135">
    <property type="entry name" value="UBQ-conjugating_enzyme/RWD"/>
</dbReference>
<evidence type="ECO:0000256" key="2">
    <source>
        <dbReference type="ARBA" id="ARBA00022786"/>
    </source>
</evidence>
<dbReference type="RefSeq" id="XP_014667326.1">
    <property type="nucleotide sequence ID" value="XM_014811840.1"/>
</dbReference>
<proteinExistence type="predicted"/>
<dbReference type="InterPro" id="IPR000608">
    <property type="entry name" value="UBC"/>
</dbReference>
<feature type="region of interest" description="Disordered" evidence="3">
    <location>
        <begin position="479"/>
        <end position="506"/>
    </location>
</feature>
<dbReference type="CDD" id="cd23802">
    <property type="entry name" value="UBCc_UBE2Q"/>
    <property type="match status" value="1"/>
</dbReference>
<evidence type="ECO:0000256" key="1">
    <source>
        <dbReference type="ARBA" id="ARBA00022679"/>
    </source>
</evidence>
<evidence type="ECO:0000256" key="3">
    <source>
        <dbReference type="SAM" id="MobiDB-lite"/>
    </source>
</evidence>